<reference evidence="1 2" key="1">
    <citation type="submission" date="2019-04" db="EMBL/GenBank/DDBJ databases">
        <title>Bacillus caeni sp. nov., a bacterium isolated from mangrove sediment.</title>
        <authorList>
            <person name="Huang H."/>
            <person name="Mo K."/>
            <person name="Hu Y."/>
        </authorList>
    </citation>
    <scope>NUCLEOTIDE SEQUENCE [LARGE SCALE GENOMIC DNA]</scope>
    <source>
        <strain evidence="1 2">HB172195</strain>
    </source>
</reference>
<organism evidence="1 2">
    <name type="scientific">Exobacillus caeni</name>
    <dbReference type="NCBI Taxonomy" id="2574798"/>
    <lineage>
        <taxon>Bacteria</taxon>
        <taxon>Bacillati</taxon>
        <taxon>Bacillota</taxon>
        <taxon>Bacilli</taxon>
        <taxon>Bacillales</taxon>
        <taxon>Guptibacillaceae</taxon>
        <taxon>Exobacillus</taxon>
    </lineage>
</organism>
<keyword evidence="2" id="KW-1185">Reference proteome</keyword>
<accession>A0A5R9F573</accession>
<sequence>MNLIHNEYECNIMIVLKGGKEMGPSSSIQSFEEIRTKYGNEKLKKAFVKAVERNEKQSVQLLNHSSIEFATLYLLRDELSSRSLIRYLNERNKTALSIVNDILSERRTPEPETMYAICDEPQHLHSILSWMLLTGKNENLSMDYRLVIDRCASLLTTIYREQTILEDVVDLMFVRNKNNHSYHYLTWSLFEAREPSAMVYIAEYFRSADSEDVDFCTQLLRFIPEINEDNNSEANHTLFLRWYEANLPYLFYNGESLDTAKHPVPYEVALDAKYLGRPANLNTGGILGLLTDTEEQLLNAYYKISNKEQIMLSTYSFRLRKHDLTRWQQWIQTPFHEQLALAKEETHD</sequence>
<dbReference type="RefSeq" id="WP_138124445.1">
    <property type="nucleotide sequence ID" value="NZ_SWLG01000004.1"/>
</dbReference>
<evidence type="ECO:0000313" key="2">
    <source>
        <dbReference type="Proteomes" id="UP000308230"/>
    </source>
</evidence>
<dbReference type="OrthoDB" id="1845039at2"/>
<name>A0A5R9F573_9BACL</name>
<evidence type="ECO:0000313" key="1">
    <source>
        <dbReference type="EMBL" id="TLS38181.1"/>
    </source>
</evidence>
<dbReference type="EMBL" id="SWLG01000004">
    <property type="protein sequence ID" value="TLS38181.1"/>
    <property type="molecule type" value="Genomic_DNA"/>
</dbReference>
<proteinExistence type="predicted"/>
<comment type="caution">
    <text evidence="1">The sequence shown here is derived from an EMBL/GenBank/DDBJ whole genome shotgun (WGS) entry which is preliminary data.</text>
</comment>
<gene>
    <name evidence="1" type="ORF">FCL54_06485</name>
</gene>
<dbReference type="Proteomes" id="UP000308230">
    <property type="component" value="Unassembled WGS sequence"/>
</dbReference>
<protein>
    <submittedName>
        <fullName evidence="1">Uncharacterized protein</fullName>
    </submittedName>
</protein>
<dbReference type="AlphaFoldDB" id="A0A5R9F573"/>